<feature type="region of interest" description="Disordered" evidence="1">
    <location>
        <begin position="38"/>
        <end position="60"/>
    </location>
</feature>
<dbReference type="Proteomes" id="UP001446871">
    <property type="component" value="Unassembled WGS sequence"/>
</dbReference>
<name>A0ABR1UI16_9PEZI</name>
<dbReference type="PROSITE" id="PS51257">
    <property type="entry name" value="PROKAR_LIPOPROTEIN"/>
    <property type="match status" value="1"/>
</dbReference>
<evidence type="ECO:0000313" key="2">
    <source>
        <dbReference type="EMBL" id="KAK8057514.1"/>
    </source>
</evidence>
<protein>
    <submittedName>
        <fullName evidence="2">Uncharacterized protein</fullName>
    </submittedName>
</protein>
<reference evidence="2 3" key="1">
    <citation type="submission" date="2023-01" db="EMBL/GenBank/DDBJ databases">
        <title>Analysis of 21 Apiospora genomes using comparative genomics revels a genus with tremendous synthesis potential of carbohydrate active enzymes and secondary metabolites.</title>
        <authorList>
            <person name="Sorensen T."/>
        </authorList>
    </citation>
    <scope>NUCLEOTIDE SEQUENCE [LARGE SCALE GENOMIC DNA]</scope>
    <source>
        <strain evidence="2 3">CBS 83171</strain>
    </source>
</reference>
<sequence length="100" mass="10656">MARRRTTGRIRQVGNDNYDFQTKASGILAQWTASCRTDRAPGRRRHAPVRRQARVSAGPRQRAARVAAGAFGRVAGVGVLAVVEVLTRRAGAAPHAGVGV</sequence>
<organism evidence="2 3">
    <name type="scientific">Apiospora saccharicola</name>
    <dbReference type="NCBI Taxonomy" id="335842"/>
    <lineage>
        <taxon>Eukaryota</taxon>
        <taxon>Fungi</taxon>
        <taxon>Dikarya</taxon>
        <taxon>Ascomycota</taxon>
        <taxon>Pezizomycotina</taxon>
        <taxon>Sordariomycetes</taxon>
        <taxon>Xylariomycetidae</taxon>
        <taxon>Amphisphaeriales</taxon>
        <taxon>Apiosporaceae</taxon>
        <taxon>Apiospora</taxon>
    </lineage>
</organism>
<gene>
    <name evidence="2" type="ORF">PG996_011451</name>
</gene>
<dbReference type="EMBL" id="JAQQWM010000007">
    <property type="protein sequence ID" value="KAK8057514.1"/>
    <property type="molecule type" value="Genomic_DNA"/>
</dbReference>
<proteinExistence type="predicted"/>
<comment type="caution">
    <text evidence="2">The sequence shown here is derived from an EMBL/GenBank/DDBJ whole genome shotgun (WGS) entry which is preliminary data.</text>
</comment>
<feature type="compositionally biased region" description="Basic residues" evidence="1">
    <location>
        <begin position="42"/>
        <end position="53"/>
    </location>
</feature>
<evidence type="ECO:0000256" key="1">
    <source>
        <dbReference type="SAM" id="MobiDB-lite"/>
    </source>
</evidence>
<accession>A0ABR1UI16</accession>
<keyword evidence="3" id="KW-1185">Reference proteome</keyword>
<evidence type="ECO:0000313" key="3">
    <source>
        <dbReference type="Proteomes" id="UP001446871"/>
    </source>
</evidence>